<proteinExistence type="predicted"/>
<protein>
    <submittedName>
        <fullName evidence="1">Rubredoxin</fullName>
    </submittedName>
</protein>
<name>A0A8S5MQU6_9CAUD</name>
<evidence type="ECO:0000313" key="1">
    <source>
        <dbReference type="EMBL" id="DAD84686.1"/>
    </source>
</evidence>
<organism evidence="1">
    <name type="scientific">Myoviridae sp. ctOAa14</name>
    <dbReference type="NCBI Taxonomy" id="2826646"/>
    <lineage>
        <taxon>Viruses</taxon>
        <taxon>Duplodnaviria</taxon>
        <taxon>Heunggongvirae</taxon>
        <taxon>Uroviricota</taxon>
        <taxon>Caudoviricetes</taxon>
    </lineage>
</organism>
<reference evidence="1" key="1">
    <citation type="journal article" date="2021" name="Proc. Natl. Acad. Sci. U.S.A.">
        <title>A Catalog of Tens of Thousands of Viruses from Human Metagenomes Reveals Hidden Associations with Chronic Diseases.</title>
        <authorList>
            <person name="Tisza M.J."/>
            <person name="Buck C.B."/>
        </authorList>
    </citation>
    <scope>NUCLEOTIDE SEQUENCE</scope>
    <source>
        <strain evidence="1">CtOAa14</strain>
    </source>
</reference>
<sequence>MKRTVCIECGREFTQGNAGKRTRCSTCRVKYSNLRKVASYAICKNCACRFKQVREKQVFCGLKCRQEYYANPAPTYNKRCAFIPCSSEFAGHGRQRYCCKEHAYLAGKYPDKRRPEGLEDWLDPTDYDTYKGRTHAKRS</sequence>
<accession>A0A8S5MQU6</accession>
<dbReference type="EMBL" id="BK014964">
    <property type="protein sequence ID" value="DAD84686.1"/>
    <property type="molecule type" value="Genomic_DNA"/>
</dbReference>